<dbReference type="SUPFAM" id="SSF161111">
    <property type="entry name" value="Cation efflux protein transmembrane domain-like"/>
    <property type="match status" value="1"/>
</dbReference>
<keyword evidence="3" id="KW-0813">Transport</keyword>
<evidence type="ECO:0000256" key="5">
    <source>
        <dbReference type="ARBA" id="ARBA00022989"/>
    </source>
</evidence>
<dbReference type="FunFam" id="3.30.70.1350:FF:000001">
    <property type="entry name" value="Metal tolerance protein 11"/>
    <property type="match status" value="1"/>
</dbReference>
<feature type="transmembrane region" description="Helical" evidence="8">
    <location>
        <begin position="237"/>
        <end position="260"/>
    </location>
</feature>
<dbReference type="InterPro" id="IPR002524">
    <property type="entry name" value="Cation_efflux"/>
</dbReference>
<dbReference type="NCBIfam" id="TIGR01297">
    <property type="entry name" value="CDF"/>
    <property type="match status" value="1"/>
</dbReference>
<evidence type="ECO:0000256" key="3">
    <source>
        <dbReference type="ARBA" id="ARBA00022448"/>
    </source>
</evidence>
<keyword evidence="5 8" id="KW-1133">Transmembrane helix</keyword>
<name>A0A0B2USA2_TOXCA</name>
<keyword evidence="7 8" id="KW-0472">Membrane</keyword>
<evidence type="ECO:0000256" key="7">
    <source>
        <dbReference type="ARBA" id="ARBA00023136"/>
    </source>
</evidence>
<accession>A0A0B2USA2</accession>
<dbReference type="SUPFAM" id="SSF160240">
    <property type="entry name" value="Cation efflux protein cytoplasmic domain-like"/>
    <property type="match status" value="1"/>
</dbReference>
<keyword evidence="4 8" id="KW-0812">Transmembrane</keyword>
<dbReference type="OrthoDB" id="78296at2759"/>
<feature type="transmembrane region" description="Helical" evidence="8">
    <location>
        <begin position="378"/>
        <end position="395"/>
    </location>
</feature>
<protein>
    <submittedName>
        <fullName evidence="11">Metal tolerance protein 7</fullName>
    </submittedName>
</protein>
<organism evidence="11 13">
    <name type="scientific">Toxocara canis</name>
    <name type="common">Canine roundworm</name>
    <dbReference type="NCBI Taxonomy" id="6265"/>
    <lineage>
        <taxon>Eukaryota</taxon>
        <taxon>Metazoa</taxon>
        <taxon>Ecdysozoa</taxon>
        <taxon>Nematoda</taxon>
        <taxon>Chromadorea</taxon>
        <taxon>Rhabditida</taxon>
        <taxon>Spirurina</taxon>
        <taxon>Ascaridomorpha</taxon>
        <taxon>Ascaridoidea</taxon>
        <taxon>Toxocaridae</taxon>
        <taxon>Toxocara</taxon>
    </lineage>
</organism>
<dbReference type="InterPro" id="IPR058533">
    <property type="entry name" value="Cation_efflux_TM"/>
</dbReference>
<feature type="domain" description="Cation efflux protein transmembrane" evidence="9">
    <location>
        <begin position="215"/>
        <end position="402"/>
    </location>
</feature>
<dbReference type="AlphaFoldDB" id="A0A0B2USA2"/>
<dbReference type="InterPro" id="IPR027469">
    <property type="entry name" value="Cation_efflux_TMD_sf"/>
</dbReference>
<dbReference type="PANTHER" id="PTHR43840">
    <property type="entry name" value="MITOCHONDRIAL METAL TRANSPORTER 1-RELATED"/>
    <property type="match status" value="1"/>
</dbReference>
<dbReference type="GO" id="GO:0008324">
    <property type="term" value="F:monoatomic cation transmembrane transporter activity"/>
    <property type="evidence" value="ECO:0007669"/>
    <property type="project" value="InterPro"/>
</dbReference>
<reference evidence="11 13" key="1">
    <citation type="submission" date="2014-11" db="EMBL/GenBank/DDBJ databases">
        <title>Genetic blueprint of the zoonotic pathogen Toxocara canis.</title>
        <authorList>
            <person name="Zhu X.-Q."/>
            <person name="Korhonen P.K."/>
            <person name="Cai H."/>
            <person name="Young N.D."/>
            <person name="Nejsum P."/>
            <person name="von Samson-Himmelstjerna G."/>
            <person name="Boag P.R."/>
            <person name="Tan P."/>
            <person name="Li Q."/>
            <person name="Min J."/>
            <person name="Yang Y."/>
            <person name="Wang X."/>
            <person name="Fang X."/>
            <person name="Hall R.S."/>
            <person name="Hofmann A."/>
            <person name="Sternberg P.W."/>
            <person name="Jex A.R."/>
            <person name="Gasser R.B."/>
        </authorList>
    </citation>
    <scope>NUCLEOTIDE SEQUENCE [LARGE SCALE GENOMIC DNA]</scope>
    <source>
        <strain evidence="11">PN_DK_2014</strain>
    </source>
</reference>
<dbReference type="OMA" id="VHTDYDY"/>
<evidence type="ECO:0000256" key="1">
    <source>
        <dbReference type="ARBA" id="ARBA00004127"/>
    </source>
</evidence>
<comment type="subcellular location">
    <subcellularLocation>
        <location evidence="1">Endomembrane system</location>
        <topology evidence="1">Multi-pass membrane protein</topology>
    </subcellularLocation>
</comment>
<dbReference type="InterPro" id="IPR027470">
    <property type="entry name" value="Cation_efflux_CTD"/>
</dbReference>
<dbReference type="GO" id="GO:0012505">
    <property type="term" value="C:endomembrane system"/>
    <property type="evidence" value="ECO:0007669"/>
    <property type="project" value="UniProtKB-SubCell"/>
</dbReference>
<keyword evidence="13" id="KW-1185">Reference proteome</keyword>
<dbReference type="InterPro" id="IPR036837">
    <property type="entry name" value="Cation_efflux_CTD_sf"/>
</dbReference>
<proteinExistence type="inferred from homology"/>
<evidence type="ECO:0000313" key="12">
    <source>
        <dbReference type="EMBL" id="VDM41806.1"/>
    </source>
</evidence>
<dbReference type="FunFam" id="1.20.1510.10:FF:000005">
    <property type="entry name" value="Putative Cation diffusion facilitator 1"/>
    <property type="match status" value="1"/>
</dbReference>
<evidence type="ECO:0000313" key="11">
    <source>
        <dbReference type="EMBL" id="KHN72248.1"/>
    </source>
</evidence>
<feature type="transmembrane region" description="Helical" evidence="8">
    <location>
        <begin position="211"/>
        <end position="231"/>
    </location>
</feature>
<evidence type="ECO:0000259" key="10">
    <source>
        <dbReference type="Pfam" id="PF16916"/>
    </source>
</evidence>
<evidence type="ECO:0000256" key="6">
    <source>
        <dbReference type="ARBA" id="ARBA00023065"/>
    </source>
</evidence>
<dbReference type="Pfam" id="PF16916">
    <property type="entry name" value="ZT_dimer"/>
    <property type="match status" value="1"/>
</dbReference>
<dbReference type="Pfam" id="PF01545">
    <property type="entry name" value="Cation_efflux"/>
    <property type="match status" value="1"/>
</dbReference>
<dbReference type="Gene3D" id="1.20.1510.10">
    <property type="entry name" value="Cation efflux protein transmembrane domain"/>
    <property type="match status" value="1"/>
</dbReference>
<evidence type="ECO:0000259" key="9">
    <source>
        <dbReference type="Pfam" id="PF01545"/>
    </source>
</evidence>
<feature type="domain" description="Cation efflux protein cytoplasmic" evidence="10">
    <location>
        <begin position="409"/>
        <end position="483"/>
    </location>
</feature>
<sequence length="497" mass="55272">MTIKSVSAMGAASDVAPMTECSEVEEEVSGCVWDRASGKSERQRPFFHLPASGEELLDEEGTSNDEIAASCSTDMANQKLLRNSASTNDSSSSSLGVMQSQVSPRIIKNPKKVSKFYQKQSDLVENYKRDSSIIEESQRRRQKALSISRSLTSDKDLESGKLLVGEPIEEKSIEYAPSITSLQPVRVSCFKRQTSDASTKREPRLDRAARWLAMATLIVNLSLVIAKAAAACLSGSLSIISSLVDSAVDITSGLVIWLTARAIKKRDPYMYPRGRTRLEPIALIIVSVIMGVASVQMIVQSLESVVRQSVDPRISLVSLCIMITTVLVKFTLMLLCKKFDDPSISVLAQDHRNDCISNIVALLCAWAASRFWIYLDPIGAIIVSVYIAITWYFTGKEHLVMLSGRSAEPEFINRIVKVCVEHDMRIDYIDTVYVYHFGTRFLVEVHIVLDANMSLKTAHDISESLQTNIESLAEVERAFVHCDYEYNHMPADEHKVV</sequence>
<dbReference type="InterPro" id="IPR050291">
    <property type="entry name" value="CDF_Transporter"/>
</dbReference>
<dbReference type="STRING" id="6265.A0A0B2USA2"/>
<comment type="similarity">
    <text evidence="2">Belongs to the cation diffusion facilitator (CDF) transporter (TC 2.A.4) family. SLC30A subfamily.</text>
</comment>
<dbReference type="PANTHER" id="PTHR43840:SF13">
    <property type="entry name" value="CATION EFFLUX PROTEIN CYTOPLASMIC DOMAIN-CONTAINING PROTEIN"/>
    <property type="match status" value="1"/>
</dbReference>
<dbReference type="Proteomes" id="UP000031036">
    <property type="component" value="Unassembled WGS sequence"/>
</dbReference>
<gene>
    <name evidence="11" type="primary">MTP7</name>
    <name evidence="11" type="ORF">Tcan_12170</name>
    <name evidence="12" type="ORF">TCNE_LOCUS10485</name>
</gene>
<evidence type="ECO:0000256" key="8">
    <source>
        <dbReference type="SAM" id="Phobius"/>
    </source>
</evidence>
<dbReference type="GO" id="GO:0016020">
    <property type="term" value="C:membrane"/>
    <property type="evidence" value="ECO:0007669"/>
    <property type="project" value="InterPro"/>
</dbReference>
<evidence type="ECO:0000256" key="4">
    <source>
        <dbReference type="ARBA" id="ARBA00022692"/>
    </source>
</evidence>
<reference evidence="12" key="2">
    <citation type="submission" date="2018-11" db="EMBL/GenBank/DDBJ databases">
        <authorList>
            <consortium name="Pathogen Informatics"/>
        </authorList>
    </citation>
    <scope>NUCLEOTIDE SEQUENCE [LARGE SCALE GENOMIC DNA]</scope>
</reference>
<evidence type="ECO:0000313" key="13">
    <source>
        <dbReference type="Proteomes" id="UP000031036"/>
    </source>
</evidence>
<dbReference type="EMBL" id="UYWY01020512">
    <property type="protein sequence ID" value="VDM41806.1"/>
    <property type="molecule type" value="Genomic_DNA"/>
</dbReference>
<keyword evidence="6" id="KW-0406">Ion transport</keyword>
<dbReference type="EMBL" id="JPKZ01003266">
    <property type="protein sequence ID" value="KHN72248.1"/>
    <property type="molecule type" value="Genomic_DNA"/>
</dbReference>
<dbReference type="Gene3D" id="3.30.70.1350">
    <property type="entry name" value="Cation efflux protein, cytoplasmic domain"/>
    <property type="match status" value="1"/>
</dbReference>
<evidence type="ECO:0000256" key="2">
    <source>
        <dbReference type="ARBA" id="ARBA00008873"/>
    </source>
</evidence>
<feature type="transmembrane region" description="Helical" evidence="8">
    <location>
        <begin position="281"/>
        <end position="302"/>
    </location>
</feature>
<feature type="transmembrane region" description="Helical" evidence="8">
    <location>
        <begin position="314"/>
        <end position="335"/>
    </location>
</feature>